<keyword evidence="3" id="KW-1185">Reference proteome</keyword>
<organism evidence="2 3">
    <name type="scientific">Adineta ricciae</name>
    <name type="common">Rotifer</name>
    <dbReference type="NCBI Taxonomy" id="249248"/>
    <lineage>
        <taxon>Eukaryota</taxon>
        <taxon>Metazoa</taxon>
        <taxon>Spiralia</taxon>
        <taxon>Gnathifera</taxon>
        <taxon>Rotifera</taxon>
        <taxon>Eurotatoria</taxon>
        <taxon>Bdelloidea</taxon>
        <taxon>Adinetida</taxon>
        <taxon>Adinetidae</taxon>
        <taxon>Adineta</taxon>
    </lineage>
</organism>
<sequence length="21" mass="2226">VSPDGLLKTGRPPRSTDISDD</sequence>
<accession>A0A816I1S8</accession>
<comment type="caution">
    <text evidence="2">The sequence shown here is derived from an EMBL/GenBank/DDBJ whole genome shotgun (WGS) entry which is preliminary data.</text>
</comment>
<protein>
    <submittedName>
        <fullName evidence="2">Uncharacterized protein</fullName>
    </submittedName>
</protein>
<feature type="non-terminal residue" evidence="2">
    <location>
        <position position="1"/>
    </location>
</feature>
<proteinExistence type="predicted"/>
<dbReference type="AlphaFoldDB" id="A0A816I1S8"/>
<reference evidence="2" key="1">
    <citation type="submission" date="2021-02" db="EMBL/GenBank/DDBJ databases">
        <authorList>
            <person name="Nowell W R."/>
        </authorList>
    </citation>
    <scope>NUCLEOTIDE SEQUENCE</scope>
</reference>
<dbReference type="EMBL" id="CAJNOR010022564">
    <property type="protein sequence ID" value="CAF1692111.1"/>
    <property type="molecule type" value="Genomic_DNA"/>
</dbReference>
<evidence type="ECO:0000313" key="3">
    <source>
        <dbReference type="Proteomes" id="UP000663828"/>
    </source>
</evidence>
<dbReference type="Proteomes" id="UP000663828">
    <property type="component" value="Unassembled WGS sequence"/>
</dbReference>
<name>A0A816I1S8_ADIRI</name>
<evidence type="ECO:0000313" key="2">
    <source>
        <dbReference type="EMBL" id="CAF1692111.1"/>
    </source>
</evidence>
<evidence type="ECO:0000256" key="1">
    <source>
        <dbReference type="SAM" id="MobiDB-lite"/>
    </source>
</evidence>
<gene>
    <name evidence="2" type="ORF">XAT740_LOCUS64505</name>
</gene>
<feature type="region of interest" description="Disordered" evidence="1">
    <location>
        <begin position="1"/>
        <end position="21"/>
    </location>
</feature>